<evidence type="ECO:0000313" key="2">
    <source>
        <dbReference type="EMBL" id="RKR82797.1"/>
    </source>
</evidence>
<dbReference type="GO" id="GO:0004519">
    <property type="term" value="F:endonuclease activity"/>
    <property type="evidence" value="ECO:0007669"/>
    <property type="project" value="UniProtKB-KW"/>
</dbReference>
<evidence type="ECO:0000259" key="1">
    <source>
        <dbReference type="Pfam" id="PF15648"/>
    </source>
</evidence>
<name>A0A495J1J3_9SPHI</name>
<keyword evidence="2" id="KW-0378">Hydrolase</keyword>
<sequence length="289" mass="29658">MEVGQESTTPYGYAYNDPIGNSDPDGKCPNCVTAAIGAGVGGLIGGLFEAGSQLYHSGKITSWKAVGGSALQGAVTGGVAGFTGGASLLATAGASAGANVIGGAANRLIQGKKITAGSVTTDAVTGALAGVGGKFLDKGIKVIGSRFTSSAASKAEAAVIKRELGNWVDESTTGWSKAAKEYQEQITGQPAGKAYLVKGTKFDGIAKDGTLLEAKSSYDNFVKKGTGQFYGWFKGAKSLVDQARRQLTDAAGKKIVWHIETKKTFDAIENLFEANGISGITLEYTPRVQ</sequence>
<dbReference type="InterPro" id="IPR028904">
    <property type="entry name" value="Tox-REase-5_dom"/>
</dbReference>
<accession>A0A495J1J3</accession>
<evidence type="ECO:0000313" key="3">
    <source>
        <dbReference type="Proteomes" id="UP000268007"/>
    </source>
</evidence>
<keyword evidence="2" id="KW-0540">Nuclease</keyword>
<dbReference type="Proteomes" id="UP000268007">
    <property type="component" value="Unassembled WGS sequence"/>
</dbReference>
<reference evidence="2 3" key="1">
    <citation type="submission" date="2018-10" db="EMBL/GenBank/DDBJ databases">
        <title>Genomic Encyclopedia of Archaeal and Bacterial Type Strains, Phase II (KMG-II): from individual species to whole genera.</title>
        <authorList>
            <person name="Goeker M."/>
        </authorList>
    </citation>
    <scope>NUCLEOTIDE SEQUENCE [LARGE SCALE GENOMIC DNA]</scope>
    <source>
        <strain evidence="2 3">DSM 18602</strain>
    </source>
</reference>
<dbReference type="AlphaFoldDB" id="A0A495J1J3"/>
<keyword evidence="2" id="KW-0255">Endonuclease</keyword>
<comment type="caution">
    <text evidence="2">The sequence shown here is derived from an EMBL/GenBank/DDBJ whole genome shotgun (WGS) entry which is preliminary data.</text>
</comment>
<dbReference type="OrthoDB" id="676555at2"/>
<dbReference type="EMBL" id="RBKU01000001">
    <property type="protein sequence ID" value="RKR82797.1"/>
    <property type="molecule type" value="Genomic_DNA"/>
</dbReference>
<organism evidence="2 3">
    <name type="scientific">Mucilaginibacter gracilis</name>
    <dbReference type="NCBI Taxonomy" id="423350"/>
    <lineage>
        <taxon>Bacteria</taxon>
        <taxon>Pseudomonadati</taxon>
        <taxon>Bacteroidota</taxon>
        <taxon>Sphingobacteriia</taxon>
        <taxon>Sphingobacteriales</taxon>
        <taxon>Sphingobacteriaceae</taxon>
        <taxon>Mucilaginibacter</taxon>
    </lineage>
</organism>
<protein>
    <submittedName>
        <fullName evidence="2">Restriction endonuclease fold toxin 5 of polymorphic toxin system</fullName>
    </submittedName>
</protein>
<dbReference type="Pfam" id="PF15648">
    <property type="entry name" value="Tox-REase-5"/>
    <property type="match status" value="1"/>
</dbReference>
<keyword evidence="3" id="KW-1185">Reference proteome</keyword>
<proteinExistence type="predicted"/>
<feature type="domain" description="Tox-REase-5" evidence="1">
    <location>
        <begin position="180"/>
        <end position="261"/>
    </location>
</feature>
<gene>
    <name evidence="2" type="ORF">BDD43_2986</name>
</gene>